<feature type="region of interest" description="Disordered" evidence="1">
    <location>
        <begin position="1"/>
        <end position="21"/>
    </location>
</feature>
<evidence type="ECO:0000256" key="1">
    <source>
        <dbReference type="SAM" id="MobiDB-lite"/>
    </source>
</evidence>
<evidence type="ECO:0000313" key="2">
    <source>
        <dbReference type="EMBL" id="MDX8472666.1"/>
    </source>
</evidence>
<name>A0ABU4XD06_9HYPH</name>
<organism evidence="2 3">
    <name type="scientific">Mesorhizobium dulcispinae</name>
    <dbReference type="NCBI Taxonomy" id="3072316"/>
    <lineage>
        <taxon>Bacteria</taxon>
        <taxon>Pseudomonadati</taxon>
        <taxon>Pseudomonadota</taxon>
        <taxon>Alphaproteobacteria</taxon>
        <taxon>Hyphomicrobiales</taxon>
        <taxon>Phyllobacteriaceae</taxon>
        <taxon>Mesorhizobium</taxon>
    </lineage>
</organism>
<evidence type="ECO:0000313" key="3">
    <source>
        <dbReference type="Proteomes" id="UP001271780"/>
    </source>
</evidence>
<dbReference type="RefSeq" id="WP_320315537.1">
    <property type="nucleotide sequence ID" value="NZ_JAVIIX010000002.1"/>
</dbReference>
<sequence>MTGGASATSVLMAPEEQPDPGRDLYKIPISFLPASSRTFMAIEAIFPREKTL</sequence>
<accession>A0ABU4XD06</accession>
<dbReference type="Proteomes" id="UP001271780">
    <property type="component" value="Unassembled WGS sequence"/>
</dbReference>
<dbReference type="EMBL" id="JAVIIZ010000005">
    <property type="protein sequence ID" value="MDX8472666.1"/>
    <property type="molecule type" value="Genomic_DNA"/>
</dbReference>
<keyword evidence="3" id="KW-1185">Reference proteome</keyword>
<gene>
    <name evidence="2" type="ORF">RFM27_11325</name>
</gene>
<reference evidence="2 3" key="1">
    <citation type="submission" date="2023-08" db="EMBL/GenBank/DDBJ databases">
        <title>Implementing the SeqCode for naming new Mesorhizobium species isolated from Vachellia karroo root nodules.</title>
        <authorList>
            <person name="Van Lill M."/>
        </authorList>
    </citation>
    <scope>NUCLEOTIDE SEQUENCE [LARGE SCALE GENOMIC DNA]</scope>
    <source>
        <strain evidence="2 3">VK23A</strain>
    </source>
</reference>
<proteinExistence type="predicted"/>
<protein>
    <submittedName>
        <fullName evidence="2">Uncharacterized protein</fullName>
    </submittedName>
</protein>
<comment type="caution">
    <text evidence="2">The sequence shown here is derived from an EMBL/GenBank/DDBJ whole genome shotgun (WGS) entry which is preliminary data.</text>
</comment>